<name>A0A4R7JCJ8_9ACTN</name>
<comment type="caution">
    <text evidence="6">Lacks conserved residue(s) required for the propagation of feature annotation.</text>
</comment>
<dbReference type="EC" id="2.1.2.2" evidence="6"/>
<feature type="active site" description="Proton donor" evidence="6">
    <location>
        <position position="110"/>
    </location>
</feature>
<evidence type="ECO:0000256" key="6">
    <source>
        <dbReference type="HAMAP-Rule" id="MF_01930"/>
    </source>
</evidence>
<dbReference type="AlphaFoldDB" id="A0A4R7JCJ8"/>
<dbReference type="Proteomes" id="UP000295371">
    <property type="component" value="Unassembled WGS sequence"/>
</dbReference>
<dbReference type="RefSeq" id="WP_133754598.1">
    <property type="nucleotide sequence ID" value="NZ_CP171129.1"/>
</dbReference>
<dbReference type="PROSITE" id="PS00373">
    <property type="entry name" value="GART"/>
    <property type="match status" value="1"/>
</dbReference>
<dbReference type="InterPro" id="IPR002376">
    <property type="entry name" value="Formyl_transf_N"/>
</dbReference>
<evidence type="ECO:0000259" key="7">
    <source>
        <dbReference type="Pfam" id="PF00551"/>
    </source>
</evidence>
<reference evidence="8 9" key="1">
    <citation type="submission" date="2019-03" db="EMBL/GenBank/DDBJ databases">
        <title>Genomic Encyclopedia of Archaeal and Bacterial Type Strains, Phase II (KMG-II): from individual species to whole genera.</title>
        <authorList>
            <person name="Goeker M."/>
        </authorList>
    </citation>
    <scope>NUCLEOTIDE SEQUENCE [LARGE SCALE GENOMIC DNA]</scope>
    <source>
        <strain evidence="8 9">DSM 24323</strain>
    </source>
</reference>
<evidence type="ECO:0000313" key="8">
    <source>
        <dbReference type="EMBL" id="TDT34189.1"/>
    </source>
</evidence>
<feature type="domain" description="Formyl transferase N-terminal" evidence="7">
    <location>
        <begin position="4"/>
        <end position="182"/>
    </location>
</feature>
<dbReference type="GO" id="GO:0006189">
    <property type="term" value="P:'de novo' IMP biosynthetic process"/>
    <property type="evidence" value="ECO:0007669"/>
    <property type="project" value="UniProtKB-UniRule"/>
</dbReference>
<dbReference type="InterPro" id="IPR001555">
    <property type="entry name" value="GART_AS"/>
</dbReference>
<evidence type="ECO:0000256" key="5">
    <source>
        <dbReference type="ARBA" id="ARBA00047664"/>
    </source>
</evidence>
<dbReference type="EMBL" id="SOAW01000001">
    <property type="protein sequence ID" value="TDT34189.1"/>
    <property type="molecule type" value="Genomic_DNA"/>
</dbReference>
<accession>A0A4R7JCJ8</accession>
<dbReference type="InterPro" id="IPR036477">
    <property type="entry name" value="Formyl_transf_N_sf"/>
</dbReference>
<dbReference type="GO" id="GO:0005829">
    <property type="term" value="C:cytosol"/>
    <property type="evidence" value="ECO:0007669"/>
    <property type="project" value="TreeGrafter"/>
</dbReference>
<comment type="similarity">
    <text evidence="4 6">Belongs to the GART family.</text>
</comment>
<dbReference type="InterPro" id="IPR004607">
    <property type="entry name" value="GART"/>
</dbReference>
<comment type="caution">
    <text evidence="8">The sequence shown here is derived from an EMBL/GenBank/DDBJ whole genome shotgun (WGS) entry which is preliminary data.</text>
</comment>
<comment type="function">
    <text evidence="6">Catalyzes the transfer of a formyl group from 10-formyltetrahydrofolate to 5-phospho-ribosyl-glycinamide (GAR), producing 5-phospho-ribosyl-N-formylglycinamide (FGAR) and tetrahydrofolate.</text>
</comment>
<dbReference type="OrthoDB" id="9806170at2"/>
<sequence length="197" mass="21030">MAYRIVVLASGTGSLFQSLIDAVADGTLEVQIAGLVTDRGEAQALQRAATAGIPTAVVPLAKGADRDEWNRALCRAVEEFAPDLVVSAGFMRIVGPAFLQRFGGAMINTHPSLLPSFPGAHAVRDALAHGVRVSGATIFWVDEGVDTGRIIDQAAVPVQTDDTADSLHERIKTIERQILIDTVGRLAEEENHEQRPV</sequence>
<feature type="binding site" evidence="6">
    <location>
        <begin position="91"/>
        <end position="94"/>
    </location>
    <ligand>
        <name>(6R)-10-formyltetrahydrofolate</name>
        <dbReference type="ChEBI" id="CHEBI:195366"/>
    </ligand>
</feature>
<dbReference type="Gene3D" id="3.40.50.170">
    <property type="entry name" value="Formyl transferase, N-terminal domain"/>
    <property type="match status" value="1"/>
</dbReference>
<gene>
    <name evidence="6" type="primary">purN</name>
    <name evidence="8" type="ORF">CLV29_1845</name>
</gene>
<keyword evidence="9" id="KW-1185">Reference proteome</keyword>
<dbReference type="GO" id="GO:0004644">
    <property type="term" value="F:phosphoribosylglycinamide formyltransferase activity"/>
    <property type="evidence" value="ECO:0007669"/>
    <property type="project" value="UniProtKB-UniRule"/>
</dbReference>
<feature type="binding site" evidence="6">
    <location>
        <position position="66"/>
    </location>
    <ligand>
        <name>(6R)-10-formyltetrahydrofolate</name>
        <dbReference type="ChEBI" id="CHEBI:195366"/>
    </ligand>
</feature>
<dbReference type="CDD" id="cd08645">
    <property type="entry name" value="FMT_core_GART"/>
    <property type="match status" value="1"/>
</dbReference>
<dbReference type="PANTHER" id="PTHR43369:SF2">
    <property type="entry name" value="PHOSPHORIBOSYLGLYCINAMIDE FORMYLTRANSFERASE"/>
    <property type="match status" value="1"/>
</dbReference>
<proteinExistence type="inferred from homology"/>
<feature type="site" description="Raises pKa of active site His" evidence="6">
    <location>
        <position position="146"/>
    </location>
</feature>
<comment type="catalytic activity">
    <reaction evidence="5 6">
        <text>N(1)-(5-phospho-beta-D-ribosyl)glycinamide + (6R)-10-formyltetrahydrofolate = N(2)-formyl-N(1)-(5-phospho-beta-D-ribosyl)glycinamide + (6S)-5,6,7,8-tetrahydrofolate + H(+)</text>
        <dbReference type="Rhea" id="RHEA:15053"/>
        <dbReference type="ChEBI" id="CHEBI:15378"/>
        <dbReference type="ChEBI" id="CHEBI:57453"/>
        <dbReference type="ChEBI" id="CHEBI:143788"/>
        <dbReference type="ChEBI" id="CHEBI:147286"/>
        <dbReference type="ChEBI" id="CHEBI:195366"/>
        <dbReference type="EC" id="2.1.2.2"/>
    </reaction>
</comment>
<keyword evidence="3 6" id="KW-0658">Purine biosynthesis</keyword>
<dbReference type="Pfam" id="PF00551">
    <property type="entry name" value="Formyl_trans_N"/>
    <property type="match status" value="1"/>
</dbReference>
<evidence type="ECO:0000256" key="2">
    <source>
        <dbReference type="ARBA" id="ARBA00022679"/>
    </source>
</evidence>
<dbReference type="NCBIfam" id="TIGR00639">
    <property type="entry name" value="PurN"/>
    <property type="match status" value="1"/>
</dbReference>
<dbReference type="SUPFAM" id="SSF53328">
    <property type="entry name" value="Formyltransferase"/>
    <property type="match status" value="1"/>
</dbReference>
<keyword evidence="2 6" id="KW-0808">Transferase</keyword>
<protein>
    <recommendedName>
        <fullName evidence="6">Phosphoribosylglycinamide formyltransferase</fullName>
        <ecNumber evidence="6">2.1.2.2</ecNumber>
    </recommendedName>
    <alternativeName>
        <fullName evidence="6">5'-phosphoribosylglycinamide transformylase</fullName>
    </alternativeName>
    <alternativeName>
        <fullName evidence="6">GAR transformylase</fullName>
        <shortName evidence="6">GART</shortName>
    </alternativeName>
</protein>
<organism evidence="8 9">
    <name type="scientific">Naumannella halotolerans</name>
    <dbReference type="NCBI Taxonomy" id="993414"/>
    <lineage>
        <taxon>Bacteria</taxon>
        <taxon>Bacillati</taxon>
        <taxon>Actinomycetota</taxon>
        <taxon>Actinomycetes</taxon>
        <taxon>Propionibacteriales</taxon>
        <taxon>Propionibacteriaceae</taxon>
        <taxon>Naumannella</taxon>
    </lineage>
</organism>
<dbReference type="UniPathway" id="UPA00074">
    <property type="reaction ID" value="UER00126"/>
</dbReference>
<feature type="binding site" evidence="6">
    <location>
        <position position="108"/>
    </location>
    <ligand>
        <name>(6R)-10-formyltetrahydrofolate</name>
        <dbReference type="ChEBI" id="CHEBI:195366"/>
    </ligand>
</feature>
<comment type="pathway">
    <text evidence="1 6">Purine metabolism; IMP biosynthesis via de novo pathway; N(2)-formyl-N(1)-(5-phospho-D-ribosyl)glycinamide from N(1)-(5-phospho-D-ribosyl)glycinamide (10-formyl THF route): step 1/1.</text>
</comment>
<evidence type="ECO:0000313" key="9">
    <source>
        <dbReference type="Proteomes" id="UP000295371"/>
    </source>
</evidence>
<evidence type="ECO:0000256" key="3">
    <source>
        <dbReference type="ARBA" id="ARBA00022755"/>
    </source>
</evidence>
<evidence type="ECO:0000256" key="4">
    <source>
        <dbReference type="ARBA" id="ARBA00038440"/>
    </source>
</evidence>
<evidence type="ECO:0000256" key="1">
    <source>
        <dbReference type="ARBA" id="ARBA00005054"/>
    </source>
</evidence>
<dbReference type="PANTHER" id="PTHR43369">
    <property type="entry name" value="PHOSPHORIBOSYLGLYCINAMIDE FORMYLTRANSFERASE"/>
    <property type="match status" value="1"/>
</dbReference>
<dbReference type="HAMAP" id="MF_01930">
    <property type="entry name" value="PurN"/>
    <property type="match status" value="1"/>
</dbReference>